<dbReference type="VEuPathDB" id="ToxoDB:TGP89_290923"/>
<proteinExistence type="predicted"/>
<name>A0A086JG07_TOXGO</name>
<evidence type="ECO:0000256" key="1">
    <source>
        <dbReference type="SAM" id="MobiDB-lite"/>
    </source>
</evidence>
<sequence length="200" mass="22650">MSDNGWDECCSFRPPGHHVEYHPPGKGHHWEASLRTRSPYRCCLPHTDGSPRSKVTTEFCRMAERDTMKSVQGCQEQFGSSDTFLVLTAKAQSEARETANRPGTRNATERGQVGLSSGIRSIRSATTDKPEMKKRKPAHREKRARAKRPLVLSPTSSVPTLRIIQLMQLLKDLPYERCASFYCFLWCCEHVQRTGDLTAL</sequence>
<dbReference type="OrthoDB" id="10453736at2759"/>
<reference evidence="2 3" key="1">
    <citation type="submission" date="2014-03" db="EMBL/GenBank/DDBJ databases">
        <authorList>
            <person name="Sibley D."/>
            <person name="Venepally P."/>
            <person name="Karamycheva S."/>
            <person name="Hadjithomas M."/>
            <person name="Khan A."/>
            <person name="Brunk B."/>
            <person name="Roos D."/>
            <person name="Caler E."/>
            <person name="Lorenzi H."/>
        </authorList>
    </citation>
    <scope>NUCLEOTIDE SEQUENCE [LARGE SCALE GENOMIC DNA]</scope>
    <source>
        <strain evidence="3">p89</strain>
    </source>
</reference>
<evidence type="ECO:0000313" key="2">
    <source>
        <dbReference type="EMBL" id="KFG31075.1"/>
    </source>
</evidence>
<accession>A0A086JG07</accession>
<comment type="caution">
    <text evidence="2">The sequence shown here is derived from an EMBL/GenBank/DDBJ whole genome shotgun (WGS) entry which is preliminary data.</text>
</comment>
<feature type="region of interest" description="Disordered" evidence="1">
    <location>
        <begin position="95"/>
        <end position="114"/>
    </location>
</feature>
<evidence type="ECO:0000313" key="3">
    <source>
        <dbReference type="Proteomes" id="UP000028828"/>
    </source>
</evidence>
<feature type="compositionally biased region" description="Basic residues" evidence="1">
    <location>
        <begin position="132"/>
        <end position="146"/>
    </location>
</feature>
<dbReference type="Proteomes" id="UP000028828">
    <property type="component" value="Unassembled WGS sequence"/>
</dbReference>
<dbReference type="AlphaFoldDB" id="A0A086JG07"/>
<organism evidence="2 3">
    <name type="scientific">Toxoplasma gondii p89</name>
    <dbReference type="NCBI Taxonomy" id="943119"/>
    <lineage>
        <taxon>Eukaryota</taxon>
        <taxon>Sar</taxon>
        <taxon>Alveolata</taxon>
        <taxon>Apicomplexa</taxon>
        <taxon>Conoidasida</taxon>
        <taxon>Coccidia</taxon>
        <taxon>Eucoccidiorida</taxon>
        <taxon>Eimeriorina</taxon>
        <taxon>Sarcocystidae</taxon>
        <taxon>Toxoplasma</taxon>
    </lineage>
</organism>
<dbReference type="EMBL" id="AEYI02001995">
    <property type="protein sequence ID" value="KFG31075.1"/>
    <property type="molecule type" value="Genomic_DNA"/>
</dbReference>
<feature type="region of interest" description="Disordered" evidence="1">
    <location>
        <begin position="123"/>
        <end position="146"/>
    </location>
</feature>
<protein>
    <submittedName>
        <fullName evidence="2">Uncharacterized protein</fullName>
    </submittedName>
</protein>
<gene>
    <name evidence="2" type="ORF">TGP89_290923</name>
</gene>